<dbReference type="FunFam" id="1.20.58.340:FF:000001">
    <property type="entry name" value="Magnesium transport protein CorA"/>
    <property type="match status" value="1"/>
</dbReference>
<keyword evidence="10 14" id="KW-0406">Ion transport</keyword>
<evidence type="ECO:0000256" key="8">
    <source>
        <dbReference type="ARBA" id="ARBA00022842"/>
    </source>
</evidence>
<evidence type="ECO:0000256" key="4">
    <source>
        <dbReference type="ARBA" id="ARBA00022448"/>
    </source>
</evidence>
<dbReference type="InterPro" id="IPR050829">
    <property type="entry name" value="CorA_MIT"/>
</dbReference>
<organism evidence="15 16">
    <name type="scientific">Campylobacter estrildidarum</name>
    <dbReference type="NCBI Taxonomy" id="2510189"/>
    <lineage>
        <taxon>Bacteria</taxon>
        <taxon>Pseudomonadati</taxon>
        <taxon>Campylobacterota</taxon>
        <taxon>Epsilonproteobacteria</taxon>
        <taxon>Campylobacterales</taxon>
        <taxon>Campylobacteraceae</taxon>
        <taxon>Campylobacter</taxon>
    </lineage>
</organism>
<dbReference type="Gene3D" id="1.20.58.340">
    <property type="entry name" value="Magnesium transport protein CorA, transmembrane region"/>
    <property type="match status" value="2"/>
</dbReference>
<dbReference type="GO" id="GO:0015087">
    <property type="term" value="F:cobalt ion transmembrane transporter activity"/>
    <property type="evidence" value="ECO:0007669"/>
    <property type="project" value="UniProtKB-UniRule"/>
</dbReference>
<dbReference type="InterPro" id="IPR045861">
    <property type="entry name" value="CorA_cytoplasmic_dom"/>
</dbReference>
<protein>
    <recommendedName>
        <fullName evidence="3 14">Magnesium transport protein CorA</fullName>
    </recommendedName>
</protein>
<dbReference type="InterPro" id="IPR004488">
    <property type="entry name" value="Mg/Co-transport_prot_CorA"/>
</dbReference>
<keyword evidence="16" id="KW-1185">Reference proteome</keyword>
<evidence type="ECO:0000256" key="2">
    <source>
        <dbReference type="ARBA" id="ARBA00009765"/>
    </source>
</evidence>
<sequence>MLYIYTKAQNTLVQRIHFSLNKGMQKLPENILWIDLLYPDENEITFIANHFNLEFPTKEESEEIELSAKYWEDNATITINAHFLIRDFKNLKDDASPIKLNTEIVTFTTTRNILFTIRYNEFSTFEEIQARILASPKNFEDGYDIIDKMFEVRVEKDADLLEWVDKEARHLRINVFKKKSEYSYDEMLKDISNLQELNMRVRDSLFDKRRAITSLLKSDKIDKDIKQNLTIVLKDLNSLVEFSVSQLNILDNIQTILASQINIEQNKIIKLFTVATVAMMPPTLIGTIYGMNFKFMPELELHYAYPIILFIMIVSIILPVVFFKKKGWL</sequence>
<comment type="similarity">
    <text evidence="2 14">Belongs to the CorA metal ion transporter (MIT) (TC 1.A.35) family.</text>
</comment>
<dbReference type="InterPro" id="IPR045863">
    <property type="entry name" value="CorA_TM1_TM2"/>
</dbReference>
<dbReference type="RefSeq" id="WP_137620966.1">
    <property type="nucleotide sequence ID" value="NZ_NXLZ01000011.1"/>
</dbReference>
<dbReference type="AlphaFoldDB" id="A0A4U7BMV5"/>
<evidence type="ECO:0000256" key="9">
    <source>
        <dbReference type="ARBA" id="ARBA00022989"/>
    </source>
</evidence>
<evidence type="ECO:0000256" key="7">
    <source>
        <dbReference type="ARBA" id="ARBA00022692"/>
    </source>
</evidence>
<proteinExistence type="inferred from homology"/>
<dbReference type="GO" id="GO:0015095">
    <property type="term" value="F:magnesium ion transmembrane transporter activity"/>
    <property type="evidence" value="ECO:0007669"/>
    <property type="project" value="UniProtKB-UniRule"/>
</dbReference>
<keyword evidence="11 14" id="KW-0472">Membrane</keyword>
<keyword evidence="9 14" id="KW-1133">Transmembrane helix</keyword>
<comment type="caution">
    <text evidence="15">The sequence shown here is derived from an EMBL/GenBank/DDBJ whole genome shotgun (WGS) entry which is preliminary data.</text>
</comment>
<dbReference type="SUPFAM" id="SSF144083">
    <property type="entry name" value="Magnesium transport protein CorA, transmembrane region"/>
    <property type="match status" value="1"/>
</dbReference>
<evidence type="ECO:0000313" key="15">
    <source>
        <dbReference type="EMBL" id="TKX29964.1"/>
    </source>
</evidence>
<comment type="catalytic activity">
    <reaction evidence="13">
        <text>Mg(2+)(in) = Mg(2+)(out)</text>
        <dbReference type="Rhea" id="RHEA:29827"/>
        <dbReference type="ChEBI" id="CHEBI:18420"/>
    </reaction>
</comment>
<dbReference type="NCBIfam" id="TIGR00383">
    <property type="entry name" value="corA"/>
    <property type="match status" value="1"/>
</dbReference>
<comment type="subunit">
    <text evidence="12">Homopentamer. In the absence of Mg(2+), interactions between subunits are weakened, and dimers, trimers and tetramers can be observed in vitro.</text>
</comment>
<dbReference type="OrthoDB" id="9803416at2"/>
<name>A0A4U7BMV5_9BACT</name>
<dbReference type="InterPro" id="IPR002523">
    <property type="entry name" value="MgTranspt_CorA/ZnTranspt_ZntB"/>
</dbReference>
<dbReference type="GO" id="GO:0015099">
    <property type="term" value="F:nickel cation transmembrane transporter activity"/>
    <property type="evidence" value="ECO:0007669"/>
    <property type="project" value="TreeGrafter"/>
</dbReference>
<evidence type="ECO:0000256" key="10">
    <source>
        <dbReference type="ARBA" id="ARBA00023065"/>
    </source>
</evidence>
<keyword evidence="7 14" id="KW-0812">Transmembrane</keyword>
<dbReference type="PANTHER" id="PTHR47685:SF1">
    <property type="entry name" value="MAGNESIUM TRANSPORT PROTEIN CORA"/>
    <property type="match status" value="1"/>
</dbReference>
<dbReference type="GO" id="GO:0005886">
    <property type="term" value="C:plasma membrane"/>
    <property type="evidence" value="ECO:0007669"/>
    <property type="project" value="UniProtKB-SubCell"/>
</dbReference>
<evidence type="ECO:0000256" key="13">
    <source>
        <dbReference type="ARBA" id="ARBA00034269"/>
    </source>
</evidence>
<evidence type="ECO:0000256" key="14">
    <source>
        <dbReference type="RuleBase" id="RU362010"/>
    </source>
</evidence>
<keyword evidence="5 14" id="KW-1003">Cell membrane</keyword>
<feature type="transmembrane region" description="Helical" evidence="14">
    <location>
        <begin position="303"/>
        <end position="323"/>
    </location>
</feature>
<gene>
    <name evidence="14 15" type="primary">corA</name>
    <name evidence="15" type="ORF">CQA69_06445</name>
</gene>
<dbReference type="Proteomes" id="UP000308838">
    <property type="component" value="Unassembled WGS sequence"/>
</dbReference>
<reference evidence="15 16" key="1">
    <citation type="submission" date="2018-05" db="EMBL/GenBank/DDBJ databases">
        <title>Novel Campyloabacter and Helicobacter Species and Strains.</title>
        <authorList>
            <person name="Mannion A.J."/>
            <person name="Shen Z."/>
            <person name="Fox J.G."/>
        </authorList>
    </citation>
    <scope>NUCLEOTIDE SEQUENCE [LARGE SCALE GENOMIC DNA]</scope>
    <source>
        <strain evidence="16">MIT17-664</strain>
    </source>
</reference>
<feature type="transmembrane region" description="Helical" evidence="14">
    <location>
        <begin position="271"/>
        <end position="291"/>
    </location>
</feature>
<comment type="function">
    <text evidence="14">Mediates influx of magnesium ions.</text>
</comment>
<evidence type="ECO:0000256" key="1">
    <source>
        <dbReference type="ARBA" id="ARBA00004429"/>
    </source>
</evidence>
<accession>A0A4U7BMV5</accession>
<evidence type="ECO:0000256" key="6">
    <source>
        <dbReference type="ARBA" id="ARBA00022519"/>
    </source>
</evidence>
<keyword evidence="6" id="KW-0997">Cell inner membrane</keyword>
<keyword evidence="8 14" id="KW-0460">Magnesium</keyword>
<evidence type="ECO:0000256" key="11">
    <source>
        <dbReference type="ARBA" id="ARBA00023136"/>
    </source>
</evidence>
<dbReference type="SUPFAM" id="SSF143865">
    <property type="entry name" value="CorA soluble domain-like"/>
    <property type="match status" value="1"/>
</dbReference>
<evidence type="ECO:0000313" key="16">
    <source>
        <dbReference type="Proteomes" id="UP000308838"/>
    </source>
</evidence>
<evidence type="ECO:0000256" key="5">
    <source>
        <dbReference type="ARBA" id="ARBA00022475"/>
    </source>
</evidence>
<dbReference type="Gene3D" id="3.30.460.20">
    <property type="entry name" value="CorA soluble domain-like"/>
    <property type="match status" value="1"/>
</dbReference>
<keyword evidence="4 14" id="KW-0813">Transport</keyword>
<evidence type="ECO:0000256" key="12">
    <source>
        <dbReference type="ARBA" id="ARBA00025941"/>
    </source>
</evidence>
<dbReference type="EMBL" id="NXLZ01000011">
    <property type="protein sequence ID" value="TKX29964.1"/>
    <property type="molecule type" value="Genomic_DNA"/>
</dbReference>
<dbReference type="PANTHER" id="PTHR47685">
    <property type="entry name" value="MAGNESIUM TRANSPORT PROTEIN CORA"/>
    <property type="match status" value="1"/>
</dbReference>
<comment type="subcellular location">
    <subcellularLocation>
        <location evidence="1">Cell inner membrane</location>
        <topology evidence="1">Multi-pass membrane protein</topology>
    </subcellularLocation>
    <subcellularLocation>
        <location evidence="14">Membrane</location>
        <topology evidence="14">Multi-pass membrane protein</topology>
    </subcellularLocation>
</comment>
<evidence type="ECO:0000256" key="3">
    <source>
        <dbReference type="ARBA" id="ARBA00019439"/>
    </source>
</evidence>
<dbReference type="Pfam" id="PF01544">
    <property type="entry name" value="CorA"/>
    <property type="match status" value="1"/>
</dbReference>